<evidence type="ECO:0000313" key="2">
    <source>
        <dbReference type="EMBL" id="AGH97165.1"/>
    </source>
</evidence>
<feature type="region of interest" description="Disordered" evidence="1">
    <location>
        <begin position="390"/>
        <end position="415"/>
    </location>
</feature>
<dbReference type="KEGG" id="man:A11S_330"/>
<dbReference type="OrthoDB" id="9817333at2"/>
<name>M4VFA3_9BACT</name>
<sequence>MNMWSFGRDKKKNLTLPAPEVSDKESGAHYGRRFQTLVYTNPRMPEGDEEYYKAIAKGANDWRVIKYTKKSGDVQTLVMDESVPFVMAAQKLVAYETAAEEMGLLPLGDGPESLGFEHVVQFCLREGFVPDKSGRLHETDNGEIVTEGCFDGKITAQMDDLVNRVRSGQLFLRDVWVNNFIHDLFNDRAEPLRWSDFSDRLKDTDVLHKAVFLIRAAMIAERHVVKNGGNEGVWKADQFIDATKFQNSAFSESYVQDAVKSSTPLSENVLGRAVDFMKKDGSTLPEEICKEAQRLVTDLQVFQMTRRVRSMMRVGAQYMDNKVRGEVQVLIDKAKGLMRGMGYDEAMIADAESSMLCTETVRDFPKTFEDRVASFEDLYKTSIDVLNKKLSPQIDGQDRTPPKRPSRPPLGVTPR</sequence>
<proteinExistence type="predicted"/>
<organism evidence="2 3">
    <name type="scientific">Micavibrio aeruginosavorus EPB</name>
    <dbReference type="NCBI Taxonomy" id="349215"/>
    <lineage>
        <taxon>Bacteria</taxon>
        <taxon>Pseudomonadati</taxon>
        <taxon>Bdellovibrionota</taxon>
        <taxon>Bdellovibrionia</taxon>
        <taxon>Bdellovibrionales</taxon>
        <taxon>Pseudobdellovibrionaceae</taxon>
        <taxon>Micavibrio</taxon>
    </lineage>
</organism>
<evidence type="ECO:0000256" key="1">
    <source>
        <dbReference type="SAM" id="MobiDB-lite"/>
    </source>
</evidence>
<dbReference type="AlphaFoldDB" id="M4VFA3"/>
<gene>
    <name evidence="2" type="ORF">A11S_330</name>
</gene>
<dbReference type="RefSeq" id="WP_015466724.1">
    <property type="nucleotide sequence ID" value="NC_020812.1"/>
</dbReference>
<dbReference type="EMBL" id="CP003538">
    <property type="protein sequence ID" value="AGH97165.1"/>
    <property type="molecule type" value="Genomic_DNA"/>
</dbReference>
<dbReference type="Proteomes" id="UP000011932">
    <property type="component" value="Chromosome"/>
</dbReference>
<dbReference type="HOGENOM" id="CLU_619372_0_0_5"/>
<accession>M4VFA3</accession>
<reference evidence="2 3" key="1">
    <citation type="journal article" date="2013" name="ISME J.">
        <title>By their genes ye shall know them: genomic signatures of predatory bacteria.</title>
        <authorList>
            <person name="Pasternak Z."/>
            <person name="Pietrokovski S."/>
            <person name="Rotem O."/>
            <person name="Gophna U."/>
            <person name="Lurie-Weinberger M.N."/>
            <person name="Jurkevitch E."/>
        </authorList>
    </citation>
    <scope>NUCLEOTIDE SEQUENCE [LARGE SCALE GENOMIC DNA]</scope>
    <source>
        <strain evidence="2">EPB</strain>
    </source>
</reference>
<evidence type="ECO:0000313" key="3">
    <source>
        <dbReference type="Proteomes" id="UP000011932"/>
    </source>
</evidence>
<protein>
    <submittedName>
        <fullName evidence="2">Uncharacterized protein</fullName>
    </submittedName>
</protein>